<gene>
    <name evidence="2" type="ORF">J4573_15460</name>
</gene>
<dbReference type="AlphaFoldDB" id="A0A939PF01"/>
<dbReference type="Gene3D" id="1.25.40.10">
    <property type="entry name" value="Tetratricopeptide repeat domain"/>
    <property type="match status" value="1"/>
</dbReference>
<dbReference type="CDD" id="cd00093">
    <property type="entry name" value="HTH_XRE"/>
    <property type="match status" value="1"/>
</dbReference>
<dbReference type="InterPro" id="IPR001387">
    <property type="entry name" value="Cro/C1-type_HTH"/>
</dbReference>
<dbReference type="GO" id="GO:0003677">
    <property type="term" value="F:DNA binding"/>
    <property type="evidence" value="ECO:0007669"/>
    <property type="project" value="InterPro"/>
</dbReference>
<dbReference type="RefSeq" id="WP_208256179.1">
    <property type="nucleotide sequence ID" value="NZ_JAGEOJ010000006.1"/>
</dbReference>
<dbReference type="Proteomes" id="UP000669179">
    <property type="component" value="Unassembled WGS sequence"/>
</dbReference>
<dbReference type="SUPFAM" id="SSF47413">
    <property type="entry name" value="lambda repressor-like DNA-binding domains"/>
    <property type="match status" value="1"/>
</dbReference>
<evidence type="ECO:0000259" key="1">
    <source>
        <dbReference type="PROSITE" id="PS50943"/>
    </source>
</evidence>
<evidence type="ECO:0000313" key="3">
    <source>
        <dbReference type="Proteomes" id="UP000669179"/>
    </source>
</evidence>
<dbReference type="SMART" id="SM00530">
    <property type="entry name" value="HTH_XRE"/>
    <property type="match status" value="1"/>
</dbReference>
<feature type="domain" description="HTH cro/C1-type" evidence="1">
    <location>
        <begin position="14"/>
        <end position="70"/>
    </location>
</feature>
<dbReference type="Pfam" id="PF13560">
    <property type="entry name" value="HTH_31"/>
    <property type="match status" value="1"/>
</dbReference>
<keyword evidence="3" id="KW-1185">Reference proteome</keyword>
<reference evidence="2" key="1">
    <citation type="submission" date="2021-03" db="EMBL/GenBank/DDBJ databases">
        <authorList>
            <person name="Kanchanasin P."/>
            <person name="Saeng-In P."/>
            <person name="Phongsopitanun W."/>
            <person name="Yuki M."/>
            <person name="Kudo T."/>
            <person name="Ohkuma M."/>
            <person name="Tanasupawat S."/>
        </authorList>
    </citation>
    <scope>NUCLEOTIDE SEQUENCE</scope>
    <source>
        <strain evidence="2">GKU 128</strain>
    </source>
</reference>
<dbReference type="Gene3D" id="1.10.260.40">
    <property type="entry name" value="lambda repressor-like DNA-binding domains"/>
    <property type="match status" value="1"/>
</dbReference>
<accession>A0A939PF01</accession>
<evidence type="ECO:0000313" key="2">
    <source>
        <dbReference type="EMBL" id="MBO2448499.1"/>
    </source>
</evidence>
<dbReference type="PROSITE" id="PS50943">
    <property type="entry name" value="HTH_CROC1"/>
    <property type="match status" value="1"/>
</dbReference>
<organism evidence="2 3">
    <name type="scientific">Actinomadura barringtoniae</name>
    <dbReference type="NCBI Taxonomy" id="1427535"/>
    <lineage>
        <taxon>Bacteria</taxon>
        <taxon>Bacillati</taxon>
        <taxon>Actinomycetota</taxon>
        <taxon>Actinomycetes</taxon>
        <taxon>Streptosporangiales</taxon>
        <taxon>Thermomonosporaceae</taxon>
        <taxon>Actinomadura</taxon>
    </lineage>
</organism>
<dbReference type="SUPFAM" id="SSF48452">
    <property type="entry name" value="TPR-like"/>
    <property type="match status" value="1"/>
</dbReference>
<sequence>MRDDLAGRRTGERIKILRERKGLSRPTLAGLAGKSAEWLKGIESGRRLPPRLPALVRLAEALGVDDVALLAGTDLNLADGASIPIASFARIPHEAVPAIRDAVRAPLLSVAPRPIDLRSLAGRVEQAWRLWHGSATHRTDVGRVLPALVTDSRIAVRLTHGAERRTAHAVMSDLYALVQHELVWASEPELTWVVADRSVTAAQEADRPVALAGAAWTLAIVQRTTGDHQGAAALVDEAATLLRPGLEDGPAELRAMYGALHLHAATTHARAGREGDALRHLDQGRATAERLPAGYHHLWTQFGRSNVELHAVSVNADLSRSSAARDRARQIDPDTIPSRERRARLMVETARSYHQQRDYGAALDWLEHAYPVCNDSVHYSPEARQIASDAVDHGGPMIDRRARTFAHLLGLPA</sequence>
<protein>
    <submittedName>
        <fullName evidence="2">Helix-turn-helix transcriptional regulator</fullName>
    </submittedName>
</protein>
<dbReference type="InterPro" id="IPR010982">
    <property type="entry name" value="Lambda_DNA-bd_dom_sf"/>
</dbReference>
<dbReference type="InterPro" id="IPR011990">
    <property type="entry name" value="TPR-like_helical_dom_sf"/>
</dbReference>
<proteinExistence type="predicted"/>
<name>A0A939PF01_9ACTN</name>
<comment type="caution">
    <text evidence="2">The sequence shown here is derived from an EMBL/GenBank/DDBJ whole genome shotgun (WGS) entry which is preliminary data.</text>
</comment>
<dbReference type="EMBL" id="JAGEOJ010000006">
    <property type="protein sequence ID" value="MBO2448499.1"/>
    <property type="molecule type" value="Genomic_DNA"/>
</dbReference>